<sequence>MNLELKGTGKLFCAIWHSRIIGQSIGKEAGKTRKMLETSVASKVAELLALILRSSDHEAHVARLTVNALPPSTVGLLAKLPNQVSRFHASVIIACWKVDGSVRFSLGEVKETRGEATVKNQGGRTRDSSMYLWRTPEPASFPSLTSRHRGNNSMSTGSFHCRLLPDIHSTPLLFDLMPDSTNARLNFPGQPSQGYIASVSIPNSDNDRPKYISGNTPNPDKSRRKYDAEGDEIWNGARDRDRTVGPMINGNIRRYNAPSHRKPHKTGEHLTSAILTRNLKQLQLPTITWIRTIPSAPVSQGITGNEVDVPDVERSWFNERNPGGCVPERWVAVIGLLAWDQYNEGRSGKKEKKKKKKKKKKKNKTTTSSTITKERKKRAKLTREDEPRAAFGYSQPHNNPLPEDESPCRPSLKIR</sequence>
<protein>
    <submittedName>
        <fullName evidence="2">Uncharacterized protein</fullName>
    </submittedName>
</protein>
<reference evidence="2 3" key="1">
    <citation type="submission" date="2015-07" db="EMBL/GenBank/DDBJ databases">
        <title>The genome of Melipona quadrifasciata.</title>
        <authorList>
            <person name="Pan H."/>
            <person name="Kapheim K."/>
        </authorList>
    </citation>
    <scope>NUCLEOTIDE SEQUENCE [LARGE SCALE GENOMIC DNA]</scope>
    <source>
        <strain evidence="2">0111107301</strain>
        <tissue evidence="2">Whole body</tissue>
    </source>
</reference>
<feature type="region of interest" description="Disordered" evidence="1">
    <location>
        <begin position="199"/>
        <end position="227"/>
    </location>
</feature>
<dbReference type="EMBL" id="KQ435701">
    <property type="protein sequence ID" value="KOX80405.1"/>
    <property type="molecule type" value="Genomic_DNA"/>
</dbReference>
<gene>
    <name evidence="2" type="ORF">WN51_06694</name>
</gene>
<proteinExistence type="predicted"/>
<dbReference type="AlphaFoldDB" id="A0A0M9AA80"/>
<organism evidence="2 3">
    <name type="scientific">Melipona quadrifasciata</name>
    <dbReference type="NCBI Taxonomy" id="166423"/>
    <lineage>
        <taxon>Eukaryota</taxon>
        <taxon>Metazoa</taxon>
        <taxon>Ecdysozoa</taxon>
        <taxon>Arthropoda</taxon>
        <taxon>Hexapoda</taxon>
        <taxon>Insecta</taxon>
        <taxon>Pterygota</taxon>
        <taxon>Neoptera</taxon>
        <taxon>Endopterygota</taxon>
        <taxon>Hymenoptera</taxon>
        <taxon>Apocrita</taxon>
        <taxon>Aculeata</taxon>
        <taxon>Apoidea</taxon>
        <taxon>Anthophila</taxon>
        <taxon>Apidae</taxon>
        <taxon>Melipona</taxon>
    </lineage>
</organism>
<evidence type="ECO:0000313" key="3">
    <source>
        <dbReference type="Proteomes" id="UP000053105"/>
    </source>
</evidence>
<feature type="compositionally biased region" description="Basic residues" evidence="1">
    <location>
        <begin position="349"/>
        <end position="364"/>
    </location>
</feature>
<evidence type="ECO:0000256" key="1">
    <source>
        <dbReference type="SAM" id="MobiDB-lite"/>
    </source>
</evidence>
<keyword evidence="3" id="KW-1185">Reference proteome</keyword>
<name>A0A0M9AA80_9HYME</name>
<dbReference type="OrthoDB" id="10621632at2759"/>
<accession>A0A0M9AA80</accession>
<feature type="region of interest" description="Disordered" evidence="1">
    <location>
        <begin position="345"/>
        <end position="415"/>
    </location>
</feature>
<evidence type="ECO:0000313" key="2">
    <source>
        <dbReference type="EMBL" id="KOX80405.1"/>
    </source>
</evidence>
<dbReference type="Proteomes" id="UP000053105">
    <property type="component" value="Unassembled WGS sequence"/>
</dbReference>